<feature type="chain" id="PRO_5001815564" description="B-block binding subunit of TFIIIC domain-containing protein" evidence="8">
    <location>
        <begin position="21"/>
        <end position="847"/>
    </location>
</feature>
<dbReference type="GO" id="GO:0005634">
    <property type="term" value="C:nucleus"/>
    <property type="evidence" value="ECO:0007669"/>
    <property type="project" value="UniProtKB-SubCell"/>
</dbReference>
<dbReference type="Pfam" id="PF04182">
    <property type="entry name" value="B-block_TFIIIC"/>
    <property type="match status" value="1"/>
</dbReference>
<dbReference type="GO" id="GO:0000127">
    <property type="term" value="C:transcription factor TFIIIC complex"/>
    <property type="evidence" value="ECO:0007669"/>
    <property type="project" value="InterPro"/>
</dbReference>
<feature type="signal peptide" evidence="8">
    <location>
        <begin position="1"/>
        <end position="20"/>
    </location>
</feature>
<dbReference type="AlphaFoldDB" id="A0A086TA82"/>
<proteinExistence type="predicted"/>
<dbReference type="PANTHER" id="PTHR15180">
    <property type="entry name" value="GENERAL TRANSCRIPTION FACTOR 3C POLYPEPTIDE 1"/>
    <property type="match status" value="1"/>
</dbReference>
<evidence type="ECO:0000313" key="10">
    <source>
        <dbReference type="EMBL" id="KFH46264.1"/>
    </source>
</evidence>
<protein>
    <recommendedName>
        <fullName evidence="9">B-block binding subunit of TFIIIC domain-containing protein</fullName>
    </recommendedName>
</protein>
<keyword evidence="3" id="KW-0238">DNA-binding</keyword>
<keyword evidence="11" id="KW-1185">Reference proteome</keyword>
<comment type="caution">
    <text evidence="10">The sequence shown here is derived from an EMBL/GenBank/DDBJ whole genome shotgun (WGS) entry which is preliminary data.</text>
</comment>
<evidence type="ECO:0000256" key="1">
    <source>
        <dbReference type="ARBA" id="ARBA00004123"/>
    </source>
</evidence>
<name>A0A086TA82_HAPC1</name>
<evidence type="ECO:0000256" key="2">
    <source>
        <dbReference type="ARBA" id="ARBA00022553"/>
    </source>
</evidence>
<dbReference type="InterPro" id="IPR044210">
    <property type="entry name" value="Tfc3-like"/>
</dbReference>
<evidence type="ECO:0000256" key="8">
    <source>
        <dbReference type="SAM" id="SignalP"/>
    </source>
</evidence>
<organism evidence="10 11">
    <name type="scientific">Hapsidospora chrysogenum (strain ATCC 11550 / CBS 779.69 / DSM 880 / IAM 14645 / JCM 23072 / IMI 49137)</name>
    <name type="common">Acremonium chrysogenum</name>
    <dbReference type="NCBI Taxonomy" id="857340"/>
    <lineage>
        <taxon>Eukaryota</taxon>
        <taxon>Fungi</taxon>
        <taxon>Dikarya</taxon>
        <taxon>Ascomycota</taxon>
        <taxon>Pezizomycotina</taxon>
        <taxon>Sordariomycetes</taxon>
        <taxon>Hypocreomycetidae</taxon>
        <taxon>Hypocreales</taxon>
        <taxon>Bionectriaceae</taxon>
        <taxon>Hapsidospora</taxon>
    </lineage>
</organism>
<reference evidence="11" key="1">
    <citation type="journal article" date="2014" name="Genome Announc.">
        <title>Genome sequence and annotation of Acremonium chrysogenum, producer of the beta-lactam antibiotic cephalosporin C.</title>
        <authorList>
            <person name="Terfehr D."/>
            <person name="Dahlmann T.A."/>
            <person name="Specht T."/>
            <person name="Zadra I."/>
            <person name="Kuernsteiner H."/>
            <person name="Kueck U."/>
        </authorList>
    </citation>
    <scope>NUCLEOTIDE SEQUENCE [LARGE SCALE GENOMIC DNA]</scope>
    <source>
        <strain evidence="11">ATCC 11550 / CBS 779.69 / DSM 880 / IAM 14645 / JCM 23072 / IMI 49137</strain>
    </source>
</reference>
<feature type="domain" description="B-block binding subunit of TFIIIC" evidence="9">
    <location>
        <begin position="167"/>
        <end position="233"/>
    </location>
</feature>
<dbReference type="GO" id="GO:0042791">
    <property type="term" value="P:5S class rRNA transcription by RNA polymerase III"/>
    <property type="evidence" value="ECO:0007669"/>
    <property type="project" value="TreeGrafter"/>
</dbReference>
<evidence type="ECO:0000256" key="5">
    <source>
        <dbReference type="ARBA" id="ARBA00023242"/>
    </source>
</evidence>
<feature type="transmembrane region" description="Helical" evidence="7">
    <location>
        <begin position="793"/>
        <end position="815"/>
    </location>
</feature>
<dbReference type="OrthoDB" id="5403573at2759"/>
<feature type="compositionally biased region" description="Basic and acidic residues" evidence="6">
    <location>
        <begin position="696"/>
        <end position="705"/>
    </location>
</feature>
<evidence type="ECO:0000313" key="11">
    <source>
        <dbReference type="Proteomes" id="UP000029964"/>
    </source>
</evidence>
<dbReference type="GO" id="GO:0006384">
    <property type="term" value="P:transcription initiation at RNA polymerase III promoter"/>
    <property type="evidence" value="ECO:0007669"/>
    <property type="project" value="InterPro"/>
</dbReference>
<keyword evidence="5" id="KW-0539">Nucleus</keyword>
<dbReference type="InterPro" id="IPR007309">
    <property type="entry name" value="TFIIIC_Bblock-bd"/>
</dbReference>
<dbReference type="PANTHER" id="PTHR15180:SF1">
    <property type="entry name" value="GENERAL TRANSCRIPTION FACTOR 3C POLYPEPTIDE 1"/>
    <property type="match status" value="1"/>
</dbReference>
<dbReference type="Proteomes" id="UP000029964">
    <property type="component" value="Unassembled WGS sequence"/>
</dbReference>
<dbReference type="HOGENOM" id="CLU_336472_0_0_1"/>
<dbReference type="EMBL" id="JPKY01000021">
    <property type="protein sequence ID" value="KFH46264.1"/>
    <property type="molecule type" value="Genomic_DNA"/>
</dbReference>
<evidence type="ECO:0000256" key="6">
    <source>
        <dbReference type="SAM" id="MobiDB-lite"/>
    </source>
</evidence>
<feature type="region of interest" description="Disordered" evidence="6">
    <location>
        <begin position="518"/>
        <end position="705"/>
    </location>
</feature>
<evidence type="ECO:0000256" key="3">
    <source>
        <dbReference type="ARBA" id="ARBA00023125"/>
    </source>
</evidence>
<gene>
    <name evidence="10" type="ORF">ACRE_028870</name>
</gene>
<evidence type="ECO:0000259" key="9">
    <source>
        <dbReference type="Pfam" id="PF04182"/>
    </source>
</evidence>
<dbReference type="SMART" id="SM00384">
    <property type="entry name" value="AT_hook"/>
    <property type="match status" value="4"/>
</dbReference>
<keyword evidence="8" id="KW-0732">Signal</keyword>
<keyword evidence="2" id="KW-0597">Phosphoprotein</keyword>
<keyword evidence="7" id="KW-1133">Transmembrane helix</keyword>
<dbReference type="Pfam" id="PF02178">
    <property type="entry name" value="AT_hook"/>
    <property type="match status" value="3"/>
</dbReference>
<keyword evidence="7" id="KW-0472">Membrane</keyword>
<accession>A0A086TA82</accession>
<keyword evidence="7" id="KW-0812">Transmembrane</keyword>
<comment type="subcellular location">
    <subcellularLocation>
        <location evidence="1">Nucleus</location>
    </subcellularLocation>
</comment>
<feature type="region of interest" description="Disordered" evidence="6">
    <location>
        <begin position="101"/>
        <end position="140"/>
    </location>
</feature>
<dbReference type="InterPro" id="IPR017956">
    <property type="entry name" value="AT_hook_DNA-bd_motif"/>
</dbReference>
<evidence type="ECO:0000256" key="7">
    <source>
        <dbReference type="SAM" id="Phobius"/>
    </source>
</evidence>
<keyword evidence="4" id="KW-0804">Transcription</keyword>
<feature type="region of interest" description="Disordered" evidence="6">
    <location>
        <begin position="478"/>
        <end position="506"/>
    </location>
</feature>
<dbReference type="GO" id="GO:0003677">
    <property type="term" value="F:DNA binding"/>
    <property type="evidence" value="ECO:0007669"/>
    <property type="project" value="UniProtKB-KW"/>
</dbReference>
<sequence>MAWDLEGLIAGLVVFISCAGEQGYPVAELVYAIRQSLRASLDGPQVPDPGTEGTGDEHVASLRATATVWAWLVQRPDVFVGPDRKYNHLALEEVLGLSRPAGSEHIEDVPESSSEDRIAAPSNEPRTSQPHTGGHGPRGDIRVTVSEDTMWESITGHGVDYKRLPLSEWQCLLGIASTMRRGIVQGDLRRLVGQDKRSVPKRTDALAKKGYIIKRTTLVTGAKTSKMWLAQFAPILIRDDGDVDRQVTAGMDLSPSFLTANLDPVPWHTRWTGESIDYSALATTIVATSKAWGTIRMSDMKSKLGVLRLRWQMRVLSKTCRFLSARGVIQYVAAALEHKIYKDCIRYVRDMDSRDWTMYLIAGKRRLGEIPDGEDGLATENAGPSSLTTLVQWSPDEHLPQYITRTARISGTVGFSNPDLYFLTLGSSFSRFISSLTSTMATSTVQPPHLEQLQLRSELDRSGKVAFFRYFLHPGVDSEDSPAAVQDPDSSSSLYGFPPTSAEAGQMDGTLSLSRVCSKLAPPRGRPPKLQPQRGVTTEASPQHVDEDQPATPPQPKVAARQGGPPKQRSQRVATPEPSLNQDEDHRTSPPQPEVKRTRGRPRKQQPETAVTLEAGPQQDEEDHQPPPPQLEVKRKRGRPRKQQPETATTLEAGPQQDEEDHQPPPPQLEVKRKRGRPRKQQPPRASTPETGPQSAEEKHPDTPHQLEVALKVTPRSLRAVLRSSAANIGLVDLNMIRDISHIGPVHKSDSSKPNGVATEDLNAVEGTPAPYVNTAERVPLFVVAPILWDEEMVMVMILDLIVIIVLIVTQVLVLDEVAVVDVDADVALVVVVAVAEVRPGEGEVLE</sequence>
<feature type="compositionally biased region" description="Basic residues" evidence="6">
    <location>
        <begin position="672"/>
        <end position="682"/>
    </location>
</feature>
<feature type="compositionally biased region" description="Basic and acidic residues" evidence="6">
    <location>
        <begin position="102"/>
        <end position="118"/>
    </location>
</feature>
<evidence type="ECO:0000256" key="4">
    <source>
        <dbReference type="ARBA" id="ARBA00023163"/>
    </source>
</evidence>
<dbReference type="STRING" id="857340.A0A086TA82"/>
<dbReference type="PRINTS" id="PR00929">
    <property type="entry name" value="ATHOOK"/>
</dbReference>